<organism evidence="11 12">
    <name type="scientific">Anaerobacillus alkaliphilus</name>
    <dbReference type="NCBI Taxonomy" id="1548597"/>
    <lineage>
        <taxon>Bacteria</taxon>
        <taxon>Bacillati</taxon>
        <taxon>Bacillota</taxon>
        <taxon>Bacilli</taxon>
        <taxon>Bacillales</taxon>
        <taxon>Bacillaceae</taxon>
        <taxon>Anaerobacillus</taxon>
    </lineage>
</organism>
<evidence type="ECO:0000256" key="6">
    <source>
        <dbReference type="ARBA" id="ARBA00023125"/>
    </source>
</evidence>
<dbReference type="EMBL" id="QOUX01000042">
    <property type="protein sequence ID" value="RXJ00011.1"/>
    <property type="molecule type" value="Genomic_DNA"/>
</dbReference>
<dbReference type="PRINTS" id="PR00032">
    <property type="entry name" value="HTHARAC"/>
</dbReference>
<dbReference type="InterPro" id="IPR020449">
    <property type="entry name" value="Tscrpt_reg_AraC-type_HTH"/>
</dbReference>
<dbReference type="InterPro" id="IPR018060">
    <property type="entry name" value="HTH_AraC"/>
</dbReference>
<proteinExistence type="predicted"/>
<keyword evidence="7" id="KW-0804">Transcription</keyword>
<evidence type="ECO:0000313" key="12">
    <source>
        <dbReference type="Proteomes" id="UP000290649"/>
    </source>
</evidence>
<dbReference type="OrthoDB" id="342399at2"/>
<comment type="subcellular location">
    <subcellularLocation>
        <location evidence="1">Cytoplasm</location>
    </subcellularLocation>
</comment>
<dbReference type="SUPFAM" id="SSF52172">
    <property type="entry name" value="CheY-like"/>
    <property type="match status" value="1"/>
</dbReference>
<dbReference type="GO" id="GO:0043565">
    <property type="term" value="F:sequence-specific DNA binding"/>
    <property type="evidence" value="ECO:0007669"/>
    <property type="project" value="InterPro"/>
</dbReference>
<sequence>MKVLITDDEIQIRKGLRMKLDWEKEGFQVVAEAANGKDALNILNENEIDIVITDVRMPIMDGIEFVKQCQLKYPHVKMIVLSGYSDFDYAKSALQAGVRDYLLKPVAPDELLDALSRIRGEIEEEKKTQMESERINRLVHNQFEEIREQYLLYLVKEDWSELNITKDRLQQLGLEDFSNDHVKVQFVTVEIRDTEKNEKELWLPFKMLCKEIAEGAKGTYSFYDTNYANMVHFIRHLDEEPLTASSSFIQDLQRKVKQFLKLETVIGIGKVAVGLSQFKNGYISALLSWSQSELGSHSQVIDGSATNEMFDFSMELEKRLMNTIENVDHKTFETNLSVILGETTNQSMMKYSFVANRVLFLLGSLTRKYDIDSVEINNLIWNCQQSIWELNSQNKVNEQLVDLAGLIIENVIKIRASSNGAEIVENVRRFLEQHYGSEISLSLLAEHFHINSAYLSEIFKSQVGQTFSDYLINLRMENARQFLKDPQLKIIDVAHLVGFSNSGYFSTVFKKYFDQTPVEYRKSLNHVK</sequence>
<dbReference type="GO" id="GO:0003700">
    <property type="term" value="F:DNA-binding transcription factor activity"/>
    <property type="evidence" value="ECO:0007669"/>
    <property type="project" value="InterPro"/>
</dbReference>
<reference evidence="11 12" key="1">
    <citation type="journal article" date="2019" name="Int. J. Syst. Evol. Microbiol.">
        <title>Anaerobacillus alkaliphilus sp. nov., a novel alkaliphilic and moderately halophilic bacterium.</title>
        <authorList>
            <person name="Borsodi A.K."/>
            <person name="Aszalos J.M."/>
            <person name="Bihari P."/>
            <person name="Nagy I."/>
            <person name="Schumann P."/>
            <person name="Sproer C."/>
            <person name="Kovacs A.L."/>
            <person name="Boka K."/>
            <person name="Dobosy P."/>
            <person name="Ovari M."/>
            <person name="Szili-Kovacs T."/>
            <person name="Toth E."/>
        </authorList>
    </citation>
    <scope>NUCLEOTIDE SEQUENCE [LARGE SCALE GENOMIC DNA]</scope>
    <source>
        <strain evidence="11 12">B16-10</strain>
    </source>
</reference>
<evidence type="ECO:0000313" key="11">
    <source>
        <dbReference type="EMBL" id="RXJ00011.1"/>
    </source>
</evidence>
<dbReference type="SMART" id="SM00342">
    <property type="entry name" value="HTH_ARAC"/>
    <property type="match status" value="1"/>
</dbReference>
<evidence type="ECO:0000256" key="3">
    <source>
        <dbReference type="ARBA" id="ARBA00022553"/>
    </source>
</evidence>
<dbReference type="SMART" id="SM00448">
    <property type="entry name" value="REC"/>
    <property type="match status" value="1"/>
</dbReference>
<dbReference type="Gene3D" id="1.10.10.60">
    <property type="entry name" value="Homeodomain-like"/>
    <property type="match status" value="2"/>
</dbReference>
<keyword evidence="6 11" id="KW-0238">DNA-binding</keyword>
<feature type="domain" description="Response regulatory" evidence="10">
    <location>
        <begin position="2"/>
        <end position="119"/>
    </location>
</feature>
<gene>
    <name evidence="11" type="ORF">DS745_13025</name>
</gene>
<evidence type="ECO:0000259" key="10">
    <source>
        <dbReference type="PROSITE" id="PS50110"/>
    </source>
</evidence>
<keyword evidence="12" id="KW-1185">Reference proteome</keyword>
<dbReference type="InterPro" id="IPR011006">
    <property type="entry name" value="CheY-like_superfamily"/>
</dbReference>
<dbReference type="PANTHER" id="PTHR42713:SF3">
    <property type="entry name" value="TRANSCRIPTIONAL REGULATORY PROTEIN HPTR"/>
    <property type="match status" value="1"/>
</dbReference>
<dbReference type="SUPFAM" id="SSF46689">
    <property type="entry name" value="Homeodomain-like"/>
    <property type="match status" value="2"/>
</dbReference>
<dbReference type="GO" id="GO:0005737">
    <property type="term" value="C:cytoplasm"/>
    <property type="evidence" value="ECO:0007669"/>
    <property type="project" value="UniProtKB-SubCell"/>
</dbReference>
<dbReference type="InterPro" id="IPR001789">
    <property type="entry name" value="Sig_transdc_resp-reg_receiver"/>
</dbReference>
<dbReference type="GO" id="GO:0000160">
    <property type="term" value="P:phosphorelay signal transduction system"/>
    <property type="evidence" value="ECO:0007669"/>
    <property type="project" value="UniProtKB-KW"/>
</dbReference>
<protein>
    <submittedName>
        <fullName evidence="11">DNA-binding response regulator</fullName>
    </submittedName>
</protein>
<dbReference type="PROSITE" id="PS00041">
    <property type="entry name" value="HTH_ARAC_FAMILY_1"/>
    <property type="match status" value="1"/>
</dbReference>
<evidence type="ECO:0000256" key="5">
    <source>
        <dbReference type="ARBA" id="ARBA00023015"/>
    </source>
</evidence>
<keyword evidence="3 8" id="KW-0597">Phosphoprotein</keyword>
<dbReference type="InterPro" id="IPR018062">
    <property type="entry name" value="HTH_AraC-typ_CS"/>
</dbReference>
<dbReference type="PANTHER" id="PTHR42713">
    <property type="entry name" value="HISTIDINE KINASE-RELATED"/>
    <property type="match status" value="1"/>
</dbReference>
<comment type="caution">
    <text evidence="11">The sequence shown here is derived from an EMBL/GenBank/DDBJ whole genome shotgun (WGS) entry which is preliminary data.</text>
</comment>
<dbReference type="Proteomes" id="UP000290649">
    <property type="component" value="Unassembled WGS sequence"/>
</dbReference>
<dbReference type="PROSITE" id="PS50110">
    <property type="entry name" value="RESPONSE_REGULATORY"/>
    <property type="match status" value="1"/>
</dbReference>
<dbReference type="PROSITE" id="PS01124">
    <property type="entry name" value="HTH_ARAC_FAMILY_2"/>
    <property type="match status" value="1"/>
</dbReference>
<dbReference type="InterPro" id="IPR009057">
    <property type="entry name" value="Homeodomain-like_sf"/>
</dbReference>
<evidence type="ECO:0000256" key="7">
    <source>
        <dbReference type="ARBA" id="ARBA00023163"/>
    </source>
</evidence>
<accession>A0A4Q0VRW2</accession>
<keyword evidence="2" id="KW-0963">Cytoplasm</keyword>
<evidence type="ECO:0000256" key="4">
    <source>
        <dbReference type="ARBA" id="ARBA00023012"/>
    </source>
</evidence>
<keyword evidence="5" id="KW-0805">Transcription regulation</keyword>
<dbReference type="CDD" id="cd17536">
    <property type="entry name" value="REC_YesN-like"/>
    <property type="match status" value="1"/>
</dbReference>
<evidence type="ECO:0000259" key="9">
    <source>
        <dbReference type="PROSITE" id="PS01124"/>
    </source>
</evidence>
<name>A0A4Q0VRW2_9BACI</name>
<dbReference type="Pfam" id="PF00072">
    <property type="entry name" value="Response_reg"/>
    <property type="match status" value="1"/>
</dbReference>
<dbReference type="AlphaFoldDB" id="A0A4Q0VRW2"/>
<feature type="domain" description="HTH araC/xylS-type" evidence="9">
    <location>
        <begin position="425"/>
        <end position="523"/>
    </location>
</feature>
<evidence type="ECO:0000256" key="8">
    <source>
        <dbReference type="PROSITE-ProRule" id="PRU00169"/>
    </source>
</evidence>
<keyword evidence="4" id="KW-0902">Two-component regulatory system</keyword>
<dbReference type="Pfam" id="PF12833">
    <property type="entry name" value="HTH_18"/>
    <property type="match status" value="1"/>
</dbReference>
<feature type="modified residue" description="4-aspartylphosphate" evidence="8">
    <location>
        <position position="54"/>
    </location>
</feature>
<evidence type="ECO:0000256" key="1">
    <source>
        <dbReference type="ARBA" id="ARBA00004496"/>
    </source>
</evidence>
<dbReference type="Gene3D" id="3.40.50.2300">
    <property type="match status" value="1"/>
</dbReference>
<evidence type="ECO:0000256" key="2">
    <source>
        <dbReference type="ARBA" id="ARBA00022490"/>
    </source>
</evidence>
<dbReference type="InterPro" id="IPR051552">
    <property type="entry name" value="HptR"/>
</dbReference>